<reference evidence="1 2" key="1">
    <citation type="journal article" date="2021" name="Commun. Biol.">
        <title>Genomic insights into the host specific adaptation of the Pneumocystis genus.</title>
        <authorList>
            <person name="Cisse O.H."/>
            <person name="Ma L."/>
            <person name="Dekker J.P."/>
            <person name="Khil P.P."/>
            <person name="Youn J.-H."/>
            <person name="Brenchley J.M."/>
            <person name="Blair R."/>
            <person name="Pahar B."/>
            <person name="Chabe M."/>
            <person name="Van Rompay K.K.A."/>
            <person name="Keesler R."/>
            <person name="Sukura A."/>
            <person name="Hirsch V."/>
            <person name="Kutty G."/>
            <person name="Liu Y."/>
            <person name="Peng L."/>
            <person name="Chen J."/>
            <person name="Song J."/>
            <person name="Weissenbacher-Lang C."/>
            <person name="Xu J."/>
            <person name="Upham N.S."/>
            <person name="Stajich J.E."/>
            <person name="Cuomo C.A."/>
            <person name="Cushion M.T."/>
            <person name="Kovacs J.A."/>
        </authorList>
    </citation>
    <scope>NUCLEOTIDE SEQUENCE [LARGE SCALE GENOMIC DNA]</scope>
    <source>
        <strain evidence="1 2">RABM</strain>
    </source>
</reference>
<sequence length="1279" mass="146325">MNKMKTNEKIKSEATFLNLFDFTKKKDIFLLFSACIISVINGLFAPYMTFLLGRLFHVFSLISLKQITEKEFEKQVNHYILSFTILTAVSFIGGWLFQTLWYIFAETQVIRVNRQLFYNFASKEIKWYDLRHKSIAGIINRCEKNIGSFHYVFSNTLGKILSSITTCIVSLFLAFWYSWKLTLVILVSLPIVVLIATITSYFIQPSICREKDAISQAVTLVDQAIVNIPIVKVFNGQQYESSKFHNSILKSTRISHYWKRIYALQQSLVRFVILAMFVQGFWYGSHLVITKKISVGNVVTVFWACLMVSFSIQTIIQYLVSVDHGKISSYDLQSLFKEEKIQEKDHKSHNFFSPEKCYGNVIYDSVSFAYPSRPEKMILKDISLFFPGGKTTFVIGSSGSGKSTLAALLIRIYEIDSGSIYIDNENIKSLDINWIRNNVTLAQQPVIFNETLKLNIAIGKSSSNSVDTPGIKNASRMAMLEEMIFELPDGYDTKLGINGLLLSGGQMQRVEIARARFRDTPILILDESTNSLDYINRSLIHDAVRFWRKDKTTIIITHDIDQIEESDYVYIINDGRVVQKGFKKELLEDKDGIFFDAFSRNEKTKNLLSFQKQIDHSFEEKSNDYIVNPCLDNKAYRKSSVFGFLKTNLSIEALLNSANVTIKNRRNANIQTSTVSPKTEDSVIQKISFRKKYFLLNISLWNLLKENYKYINKKAFLILGVFFSIGNGVATPLFSYTLAKLLSLFFSLENTSKIAKKSLESSMIVLGVSLFDSLTLYLKIYFFELSSNHMVTNIRSKLYKNVLFQDMFYFSEKKYSNKNITRIIINETESMKSIFGGILGNILVAIVIASIGIIWSFIIAWKLTIITVSMLPLLYISTRYYSYINNIWEQKYKDEKINASFILHEFTENTFTVKALLLNNFFEEKYMLSIEKIFMKGVRRAIYIGFGYGFMESVIFSFKSSTLLFFCGSKFILKKVYTPITILTVFTLIMFSIITASQFLSVIPHYNKIKNASDEVNTLFNVSRKNTENKGSLIVPLNGEIIFKNVTFSYPGHSNKVLQNINLEIKNHEKIALVGLSGSGKSTIISLIQKLYQIQEGVITINGYDISSIEVKWLRNHIAVVRQTPMLFNMTIEQNISYALNSFDKSDVRKAAQKANIDDFIMKLPDGYNTMLGDYGKGLSSGQAQRISLARAFIRNPKILILDECTNALDPPCASSIQKIIKDITNITVIIITHSKDMMKIADRIVLLKNGQITETGTYDELMNIKKDFWTLIQKGDWS</sequence>
<proteinExistence type="predicted"/>
<organism evidence="1 2">
    <name type="scientific">Pneumocystis oryctolagi</name>
    <dbReference type="NCBI Taxonomy" id="42067"/>
    <lineage>
        <taxon>Eukaryota</taxon>
        <taxon>Fungi</taxon>
        <taxon>Dikarya</taxon>
        <taxon>Ascomycota</taxon>
        <taxon>Taphrinomycotina</taxon>
        <taxon>Pneumocystomycetes</taxon>
        <taxon>Pneumocystaceae</taxon>
        <taxon>Pneumocystis</taxon>
    </lineage>
</organism>
<comment type="caution">
    <text evidence="1">The sequence shown here is derived from an EMBL/GenBank/DDBJ whole genome shotgun (WGS) entry which is preliminary data.</text>
</comment>
<accession>A0ACB7CBX3</accession>
<evidence type="ECO:0000313" key="2">
    <source>
        <dbReference type="Proteomes" id="UP000768646"/>
    </source>
</evidence>
<evidence type="ECO:0000313" key="1">
    <source>
        <dbReference type="EMBL" id="KAG4305051.1"/>
    </source>
</evidence>
<gene>
    <name evidence="1" type="ORF">PORY_001726</name>
</gene>
<protein>
    <submittedName>
        <fullName evidence="1">Uncharacterized protein</fullName>
    </submittedName>
</protein>
<name>A0ACB7CBX3_9ASCO</name>
<dbReference type="Proteomes" id="UP000768646">
    <property type="component" value="Unassembled WGS sequence"/>
</dbReference>
<dbReference type="EMBL" id="JABTEG010000005">
    <property type="protein sequence ID" value="KAG4305051.1"/>
    <property type="molecule type" value="Genomic_DNA"/>
</dbReference>
<keyword evidence="2" id="KW-1185">Reference proteome</keyword>